<dbReference type="InterPro" id="IPR056852">
    <property type="entry name" value="AK17A/B"/>
</dbReference>
<feature type="compositionally biased region" description="Basic residues" evidence="2">
    <location>
        <begin position="1215"/>
        <end position="1226"/>
    </location>
</feature>
<organism evidence="3">
    <name type="scientific">Anopheles darlingi</name>
    <name type="common">Mosquito</name>
    <dbReference type="NCBI Taxonomy" id="43151"/>
    <lineage>
        <taxon>Eukaryota</taxon>
        <taxon>Metazoa</taxon>
        <taxon>Ecdysozoa</taxon>
        <taxon>Arthropoda</taxon>
        <taxon>Hexapoda</taxon>
        <taxon>Insecta</taxon>
        <taxon>Pterygota</taxon>
        <taxon>Neoptera</taxon>
        <taxon>Endopterygota</taxon>
        <taxon>Diptera</taxon>
        <taxon>Nematocera</taxon>
        <taxon>Culicoidea</taxon>
        <taxon>Culicidae</taxon>
        <taxon>Anophelinae</taxon>
        <taxon>Anopheles</taxon>
    </lineage>
</organism>
<dbReference type="Pfam" id="PF25015">
    <property type="entry name" value="RBD_AKAP-17A"/>
    <property type="match status" value="1"/>
</dbReference>
<sequence>MIQTIQDVNDCVPLYLPHSLYLKPLAKFNISVALPATITGKTISNFDVMEKMRQMILPDKFSVLKVSKSTVGFIRFEGELEDRGKLKAVLARLDGRPLKLAGFDESVKVRASEAKDDFPTRHDWDSFFRDARNMDEMKAGERPDTIHFSNLPIKWFCPRHAENEDNVKPSESIFKRIFEKFGEVRAVDIPICDPYRSQMKAHMSGMKKFSFDQEMYFEGYVQFNEYVGFVKTMDEFRGMKLVRKEGDRNLAVTITVDFDQTKHLSDASVKKRQIVRDRLIAAEREKEELEKKRIAEEEARKELERKKEEEKRQAEIEQQLLREQRRKEKHLQKLRQKESDEISLKIRLEEKKLLEAQRKLESIRLLDALFERMKMKQSLEKGKQRSSLLSSDGEDNVSISSASGRQKKANKLKQAQEKELEKMRLRLKQAKDGSVLKQVLSTGTGLKVDRSRSPSINTISSDDSILSDTPRKAKKKRKSQTSSIRKSGSSAEDSSAEESTAEQGTAAAGDKKREVREEMTNQQLPAAAPYAGPQHMAYDRPVSYAPMHPAYSAAAAGMYAGMDWTSGMSYPYTYDPYYAQYYSSLAYRGAFRTATRGPRYPRGAVSSGSGGGGVTRGRGSYRGSRGGYDGYRGGRGMDDYDGYDRSRSASYSRSRSRSRSRHRRRSSRSRSRSRSRHRRSRSRSSRSRSRSRSRSHRRSRSRRSRSRSSSRSRSKSGHRSRSHSRSRSSRSHSHRRSKRRSRSGGSGGEDRSKKPAVQMSKPVSKNLVSTIRGATRSRSHSRSRSRSHSRSRSNYKHRSSRRHRTPQRSRRSGSRADDDLQRAPKVDRKQVDPPEPKKELAAPPVGPIGPRSPPEPPMEPSLPPEQNGDGDRNASIVDEEEPPVVSESFKKHRIILRTDQMMRSTKEIEEEVRERLIRQQKEREEQQQKQQKEQQQQQQQQQQHQKQKRLEREKAYARRRRNRKADEDEEDDDEDSEEEEDDEEEEEEQEERSNRDRGRRIDSRRNPYINRPPSPPPLPGNGQKPKDDAPRKMETLRSQIVKDVNRRVKERSPLLPLAEDRRSRMKRSPEQQQQQQPRARNESANGAAKRPPRTPPSSSSSSSSTEEDSEESSGSSASSNHDDGRRRVSRSRAPRARHTIERSKRAPRVEEPLMTPRDRKRSTNMAEEHTKSDKRARVMVKGDRERARSREQVPPPAPPHHHPTRAGGDVDRRRASPGRRLRHQRSGSREDHRKSSHSRPSFANEASGDESFSRRRVAVRHGGDRSYRRS</sequence>
<feature type="compositionally biased region" description="Basic and acidic residues" evidence="2">
    <location>
        <begin position="635"/>
        <end position="647"/>
    </location>
</feature>
<feature type="compositionally biased region" description="Basic and acidic residues" evidence="2">
    <location>
        <begin position="414"/>
        <end position="424"/>
    </location>
</feature>
<dbReference type="CDD" id="cd12264">
    <property type="entry name" value="RRM_AKAP17A"/>
    <property type="match status" value="1"/>
</dbReference>
<accession>W5JW17</accession>
<feature type="compositionally biased region" description="Basic and acidic residues" evidence="2">
    <location>
        <begin position="1138"/>
        <end position="1151"/>
    </location>
</feature>
<feature type="compositionally biased region" description="Basic residues" evidence="2">
    <location>
        <begin position="775"/>
        <end position="813"/>
    </location>
</feature>
<dbReference type="HOGENOM" id="CLU_269627_0_0_1"/>
<feature type="compositionally biased region" description="Basic and acidic residues" evidence="2">
    <location>
        <begin position="904"/>
        <end position="932"/>
    </location>
</feature>
<feature type="compositionally biased region" description="Basic and acidic residues" evidence="2">
    <location>
        <begin position="509"/>
        <end position="519"/>
    </location>
</feature>
<feature type="compositionally biased region" description="Pro residues" evidence="2">
    <location>
        <begin position="1010"/>
        <end position="1019"/>
    </location>
</feature>
<feature type="compositionally biased region" description="Acidic residues" evidence="2">
    <location>
        <begin position="967"/>
        <end position="990"/>
    </location>
</feature>
<keyword evidence="1" id="KW-0175">Coiled coil</keyword>
<feature type="coiled-coil region" evidence="1">
    <location>
        <begin position="272"/>
        <end position="366"/>
    </location>
</feature>
<feature type="compositionally biased region" description="Basic residues" evidence="2">
    <location>
        <begin position="654"/>
        <end position="742"/>
    </location>
</feature>
<gene>
    <name evidence="3" type="ORF">AND_001068</name>
</gene>
<dbReference type="AlphaFoldDB" id="W5JW17"/>
<feature type="region of interest" description="Disordered" evidence="2">
    <location>
        <begin position="596"/>
        <end position="1270"/>
    </location>
</feature>
<feature type="compositionally biased region" description="Basic residues" evidence="2">
    <location>
        <begin position="1127"/>
        <end position="1137"/>
    </location>
</feature>
<evidence type="ECO:0000313" key="5">
    <source>
        <dbReference type="Proteomes" id="UP000000673"/>
    </source>
</evidence>
<feature type="region of interest" description="Disordered" evidence="2">
    <location>
        <begin position="376"/>
        <end position="519"/>
    </location>
</feature>
<dbReference type="PANTHER" id="PTHR12484">
    <property type="entry name" value="B-LYMPHOCYTE ANTIGEN-RELATED"/>
    <property type="match status" value="1"/>
</dbReference>
<proteinExistence type="predicted"/>
<feature type="compositionally biased region" description="Low complexity" evidence="2">
    <location>
        <begin position="453"/>
        <end position="468"/>
    </location>
</feature>
<reference evidence="3" key="3">
    <citation type="journal article" date="2013" name="Nucleic Acids Res.">
        <title>The genome of Anopheles darlingi, the main neotropical malaria vector.</title>
        <authorList>
            <person name="Marinotti O."/>
            <person name="Cerqueira G.C."/>
            <person name="de Almeida L.G."/>
            <person name="Ferro M.I."/>
            <person name="Loreto E.L."/>
            <person name="Zaha A."/>
            <person name="Teixeira S.M."/>
            <person name="Wespiser A.R."/>
            <person name="Almeida E Silva A."/>
            <person name="Schlindwein A.D."/>
            <person name="Pacheco A.C."/>
            <person name="Silva A.L."/>
            <person name="Graveley B.R."/>
            <person name="Walenz B.P."/>
            <person name="Lima Bde A."/>
            <person name="Ribeiro C.A."/>
            <person name="Nunes-Silva C.G."/>
            <person name="de Carvalho C.R."/>
            <person name="Soares C.M."/>
            <person name="de Menezes C.B."/>
            <person name="Matiolli C."/>
            <person name="Caffrey D."/>
            <person name="Araujo D.A."/>
            <person name="de Oliveira D.M."/>
            <person name="Golenbock D."/>
            <person name="Grisard E.C."/>
            <person name="Fantinatti-Garboggini F."/>
            <person name="de Carvalho F.M."/>
            <person name="Barcellos F.G."/>
            <person name="Prosdocimi F."/>
            <person name="May G."/>
            <person name="Azevedo Junior G.M."/>
            <person name="Guimaraes G.M."/>
            <person name="Goldman G.H."/>
            <person name="Padilha I.Q."/>
            <person name="Batista Jda S."/>
            <person name="Ferro J.A."/>
            <person name="Ribeiro J.M."/>
            <person name="Fietto J.L."/>
            <person name="Dabbas K.M."/>
            <person name="Cerdeira L."/>
            <person name="Agnez-Lima L.F."/>
            <person name="Brocchi M."/>
            <person name="de Carvalho M.O."/>
            <person name="Teixeira Mde M."/>
            <person name="Diniz Maia Mde M."/>
            <person name="Goldman M.H."/>
            <person name="Cruz Schneider M.P."/>
            <person name="Felipe M.S."/>
            <person name="Hungria M."/>
            <person name="Nicolas M.F."/>
            <person name="Pereira M."/>
            <person name="Montes M.A."/>
            <person name="Cantao M.E."/>
            <person name="Vincentz M."/>
            <person name="Rafael M.S."/>
            <person name="Silverman N."/>
            <person name="Stoco P.H."/>
            <person name="Souza R.C."/>
            <person name="Vicentini R."/>
            <person name="Gazzinelli R.T."/>
            <person name="Neves Rde O."/>
            <person name="Silva R."/>
            <person name="Astolfi-Filho S."/>
            <person name="Maciel T.E."/>
            <person name="Urmenyi T.P."/>
            <person name="Tadei W.P."/>
            <person name="Camargo E.P."/>
            <person name="de Vasconcelos A.T."/>
        </authorList>
    </citation>
    <scope>NUCLEOTIDE SEQUENCE</scope>
</reference>
<name>W5JW17_ANODA</name>
<reference evidence="3" key="2">
    <citation type="submission" date="2010-05" db="EMBL/GenBank/DDBJ databases">
        <authorList>
            <person name="Almeida L.G."/>
            <person name="Nicolas M.F."/>
            <person name="Souza R.C."/>
            <person name="Vasconcelos A.T.R."/>
        </authorList>
    </citation>
    <scope>NUCLEOTIDE SEQUENCE</scope>
</reference>
<dbReference type="OMA" id="AHMSGMK"/>
<dbReference type="eggNOG" id="KOG2891">
    <property type="taxonomic scope" value="Eukaryota"/>
</dbReference>
<feature type="compositionally biased region" description="Basic and acidic residues" evidence="2">
    <location>
        <begin position="1043"/>
        <end position="1062"/>
    </location>
</feature>
<keyword evidence="5" id="KW-1185">Reference proteome</keyword>
<protein>
    <recommendedName>
        <fullName evidence="6">A-kinase anchor protein 17a</fullName>
    </recommendedName>
</protein>
<dbReference type="VEuPathDB" id="VectorBase:ADAR2_003313"/>
<reference evidence="3 5" key="1">
    <citation type="journal article" date="2010" name="BMC Genomics">
        <title>Combination of measures distinguishes pre-miRNAs from other stem-loops in the genome of the newly sequenced Anopheles darlingi.</title>
        <authorList>
            <person name="Mendes N.D."/>
            <person name="Freitas A.T."/>
            <person name="Vasconcelos A.T."/>
            <person name="Sagot M.F."/>
        </authorList>
    </citation>
    <scope>NUCLEOTIDE SEQUENCE</scope>
</reference>
<feature type="compositionally biased region" description="Gly residues" evidence="2">
    <location>
        <begin position="624"/>
        <end position="634"/>
    </location>
</feature>
<dbReference type="STRING" id="43151.W5JW17"/>
<dbReference type="VEuPathDB" id="VectorBase:ADAC001068"/>
<feature type="compositionally biased region" description="Low complexity" evidence="2">
    <location>
        <begin position="933"/>
        <end position="944"/>
    </location>
</feature>
<feature type="compositionally biased region" description="Basic and acidic residues" evidence="2">
    <location>
        <begin position="991"/>
        <end position="1005"/>
    </location>
</feature>
<dbReference type="Proteomes" id="UP000000673">
    <property type="component" value="Unassembled WGS sequence"/>
</dbReference>
<evidence type="ECO:0000256" key="1">
    <source>
        <dbReference type="SAM" id="Coils"/>
    </source>
</evidence>
<evidence type="ECO:0000256" key="2">
    <source>
        <dbReference type="SAM" id="MobiDB-lite"/>
    </source>
</evidence>
<feature type="compositionally biased region" description="Basic and acidic residues" evidence="2">
    <location>
        <begin position="1166"/>
        <end position="1191"/>
    </location>
</feature>
<dbReference type="EnsemblMetazoa" id="ADAC001068-RA">
    <property type="protein sequence ID" value="ADAC001068-PA"/>
    <property type="gene ID" value="ADAC001068"/>
</dbReference>
<evidence type="ECO:0000313" key="4">
    <source>
        <dbReference type="EnsemblMetazoa" id="ADAC001068-PA"/>
    </source>
</evidence>
<feature type="compositionally biased region" description="Basic and acidic residues" evidence="2">
    <location>
        <begin position="814"/>
        <end position="840"/>
    </location>
</feature>
<dbReference type="PANTHER" id="PTHR12484:SF4">
    <property type="entry name" value="A-KINASE ANCHOR PROTEIN 17A"/>
    <property type="match status" value="1"/>
</dbReference>
<evidence type="ECO:0000313" key="3">
    <source>
        <dbReference type="EMBL" id="ETN67129.1"/>
    </source>
</evidence>
<feature type="compositionally biased region" description="Basic and acidic residues" evidence="2">
    <location>
        <begin position="1024"/>
        <end position="1035"/>
    </location>
</feature>
<feature type="compositionally biased region" description="Pro residues" evidence="2">
    <location>
        <begin position="844"/>
        <end position="863"/>
    </location>
</feature>
<evidence type="ECO:0008006" key="6">
    <source>
        <dbReference type="Google" id="ProtNLM"/>
    </source>
</evidence>
<dbReference type="EMBL" id="ADMH02000281">
    <property type="protein sequence ID" value="ETN67129.1"/>
    <property type="molecule type" value="Genomic_DNA"/>
</dbReference>
<reference evidence="4" key="4">
    <citation type="submission" date="2015-06" db="UniProtKB">
        <authorList>
            <consortium name="EnsemblMetazoa"/>
        </authorList>
    </citation>
    <scope>IDENTIFICATION</scope>
</reference>
<feature type="compositionally biased region" description="Basic and acidic residues" evidence="2">
    <location>
        <begin position="1261"/>
        <end position="1270"/>
    </location>
</feature>